<comment type="subcellular location">
    <subcellularLocation>
        <location evidence="1">Cytoplasm</location>
    </subcellularLocation>
</comment>
<accession>A0A1D6QQ13</accession>
<dbReference type="SMR" id="A0A1D6QQ13"/>
<dbReference type="PRINTS" id="PR00304">
    <property type="entry name" value="TCOMPLEXTCP1"/>
</dbReference>
<dbReference type="PROSITE" id="PS00995">
    <property type="entry name" value="TCP1_3"/>
    <property type="match status" value="1"/>
</dbReference>
<dbReference type="InterPro" id="IPR027409">
    <property type="entry name" value="GroEL-like_apical_dom_sf"/>
</dbReference>
<evidence type="ECO:0000256" key="3">
    <source>
        <dbReference type="ARBA" id="ARBA00017187"/>
    </source>
</evidence>
<evidence type="ECO:0000256" key="7">
    <source>
        <dbReference type="ARBA" id="ARBA00023186"/>
    </source>
</evidence>
<dbReference type="InterPro" id="IPR002423">
    <property type="entry name" value="Cpn60/GroEL/TCP-1"/>
</dbReference>
<feature type="region of interest" description="Disordered" evidence="11">
    <location>
        <begin position="481"/>
        <end position="502"/>
    </location>
</feature>
<keyword evidence="6 9" id="KW-0067">ATP-binding</keyword>
<sequence>MALHAPVHVMKDSLKRESGAKVHQANIQAAKAVADIIRTTLGPRSMLKMLLDAGGGIVVTNDGNSILREIDIAHPAAKSMIELSRTQDEEVGDGTTSVIVLAGEMLHVAQAFIDKNYHPTVICRAYTKALDDAIAVLDKIAMPVDVNDRGAMLGLVKSSIGTKFTGQFGDLIADLAIDATTTAGVDLGQGMREVDIKKYIKVEKVPGGQLEDSRVLKGVMINKDVVAPGKMRRKIVNPRIILLDCPVEYKKGENQTNAELMKEEDWQVLLEMEEEYIKNLCAQILKFKPDLVITEKGLSDLAIHYLSKAGVTAIRRLRKTDNNRIAKACGAVIVNRPEELQESDVGTGAGLFEVKKIGDEFFAFIVDCKDPKACTVLLRGASKDVLNEVERNLQDAMSVARNILKNPKLLPGGGATELTVSATLKQKSSSVEGVEKLTSFILTRTEDKLECWDCKVIPGKCAVSQHKLVLVAKIARTKVGADRGEGKKSSRKGPSKRPLGRKKMIQTTCGRRWQSAFGRSQGTYKGTSLDWPYEAAALAFEAIPRTLAQNCGLNVIRIMTQLQGKHANGENAWVGIDGRSGDIVDMKERKIWDSYSVKAQTFKTAIEAACMLLRIDDIVSGIKKKQAPGASAPKQPQIETEGDADNEQMIPE</sequence>
<dbReference type="SUPFAM" id="SSF54849">
    <property type="entry name" value="GroEL-intermediate domain like"/>
    <property type="match status" value="1"/>
</dbReference>
<evidence type="ECO:0000256" key="11">
    <source>
        <dbReference type="SAM" id="MobiDB-lite"/>
    </source>
</evidence>
<protein>
    <recommendedName>
        <fullName evidence="3 10">T-complex protein 1 subunit gamma</fullName>
    </recommendedName>
</protein>
<keyword evidence="4" id="KW-0963">Cytoplasm</keyword>
<feature type="region of interest" description="Disordered" evidence="11">
    <location>
        <begin position="624"/>
        <end position="652"/>
    </location>
</feature>
<dbReference type="InParanoid" id="A0A1D6QQ13"/>
<evidence type="ECO:0000256" key="6">
    <source>
        <dbReference type="ARBA" id="ARBA00022840"/>
    </source>
</evidence>
<dbReference type="IntAct" id="A0A1D6QQ13">
    <property type="interactions" value="2"/>
</dbReference>
<dbReference type="InterPro" id="IPR002194">
    <property type="entry name" value="Chaperonin_TCP-1_CS"/>
</dbReference>
<evidence type="ECO:0000313" key="12">
    <source>
        <dbReference type="EMBL" id="AQK59623.1"/>
    </source>
</evidence>
<dbReference type="ExpressionAtlas" id="A0A1D6QQ13">
    <property type="expression patterns" value="baseline and differential"/>
</dbReference>
<dbReference type="CDD" id="cd03337">
    <property type="entry name" value="TCP1_gamma"/>
    <property type="match status" value="1"/>
</dbReference>
<dbReference type="InterPro" id="IPR053374">
    <property type="entry name" value="TCP-1_chaperonin"/>
</dbReference>
<keyword evidence="7 9" id="KW-0143">Chaperone</keyword>
<evidence type="ECO:0000256" key="4">
    <source>
        <dbReference type="ARBA" id="ARBA00022490"/>
    </source>
</evidence>
<dbReference type="Gene3D" id="3.50.7.10">
    <property type="entry name" value="GroEL"/>
    <property type="match status" value="1"/>
</dbReference>
<proteinExistence type="inferred from homology"/>
<keyword evidence="5 9" id="KW-0547">Nucleotide-binding</keyword>
<dbReference type="SUPFAM" id="SSF52029">
    <property type="entry name" value="GroEL apical domain-like"/>
    <property type="match status" value="1"/>
</dbReference>
<comment type="similarity">
    <text evidence="2 9">Belongs to the TCP-1 chaperonin family.</text>
</comment>
<dbReference type="InterPro" id="IPR012719">
    <property type="entry name" value="Chap_CCT_gamma"/>
</dbReference>
<evidence type="ECO:0000256" key="2">
    <source>
        <dbReference type="ARBA" id="ARBA00008020"/>
    </source>
</evidence>
<dbReference type="FunFam" id="1.10.560.10:FF:000037">
    <property type="entry name" value="T-complex protein 1 subunit gamma"/>
    <property type="match status" value="1"/>
</dbReference>
<dbReference type="PANTHER" id="PTHR11353">
    <property type="entry name" value="CHAPERONIN"/>
    <property type="match status" value="1"/>
</dbReference>
<dbReference type="AlphaFoldDB" id="A0A1D6QQ13"/>
<reference evidence="12" key="1">
    <citation type="submission" date="2015-12" db="EMBL/GenBank/DDBJ databases">
        <title>Update maize B73 reference genome by single molecule sequencing technologies.</title>
        <authorList>
            <consortium name="Maize Genome Sequencing Project"/>
            <person name="Ware D."/>
        </authorList>
    </citation>
    <scope>NUCLEOTIDE SEQUENCE</scope>
    <source>
        <tissue evidence="12">Seedling</tissue>
    </source>
</reference>
<evidence type="ECO:0000256" key="8">
    <source>
        <dbReference type="ARBA" id="ARBA00024677"/>
    </source>
</evidence>
<dbReference type="Pfam" id="PF00118">
    <property type="entry name" value="Cpn60_TCP1"/>
    <property type="match status" value="2"/>
</dbReference>
<gene>
    <name evidence="12" type="ORF">ZEAMMB73_Zm00001d053553</name>
</gene>
<name>A0A1D6QQ13_MAIZE</name>
<dbReference type="InterPro" id="IPR017998">
    <property type="entry name" value="Chaperone_TCP-1"/>
</dbReference>
<dbReference type="Gene3D" id="3.30.260.10">
    <property type="entry name" value="TCP-1-like chaperonin intermediate domain"/>
    <property type="match status" value="1"/>
</dbReference>
<dbReference type="SUPFAM" id="SSF48592">
    <property type="entry name" value="GroEL equatorial domain-like"/>
    <property type="match status" value="2"/>
</dbReference>
<dbReference type="FunFam" id="3.50.7.10:FF:000005">
    <property type="entry name" value="T-complex protein 1 subunit gamma"/>
    <property type="match status" value="1"/>
</dbReference>
<evidence type="ECO:0000256" key="1">
    <source>
        <dbReference type="ARBA" id="ARBA00004496"/>
    </source>
</evidence>
<dbReference type="InterPro" id="IPR027413">
    <property type="entry name" value="GROEL-like_equatorial_sf"/>
</dbReference>
<dbReference type="GO" id="GO:0140662">
    <property type="term" value="F:ATP-dependent protein folding chaperone"/>
    <property type="evidence" value="ECO:0007669"/>
    <property type="project" value="InterPro"/>
</dbReference>
<dbReference type="NCBIfam" id="NF041083">
    <property type="entry name" value="thermosome_beta"/>
    <property type="match status" value="1"/>
</dbReference>
<dbReference type="GO" id="GO:0051082">
    <property type="term" value="F:unfolded protein binding"/>
    <property type="evidence" value="ECO:0007669"/>
    <property type="project" value="InterPro"/>
</dbReference>
<comment type="function">
    <text evidence="8">Molecular chaperone; assists the folding of proteins upon ATP hydrolysis. Known to play a role, in vitro, in the folding of actin and tubulin.</text>
</comment>
<dbReference type="EMBL" id="CM000780">
    <property type="protein sequence ID" value="AQK59623.1"/>
    <property type="molecule type" value="Genomic_DNA"/>
</dbReference>
<dbReference type="PROSITE" id="PS00750">
    <property type="entry name" value="TCP1_1"/>
    <property type="match status" value="1"/>
</dbReference>
<dbReference type="GO" id="GO:0005832">
    <property type="term" value="C:chaperonin-containing T-complex"/>
    <property type="evidence" value="ECO:0007669"/>
    <property type="project" value="UniProtKB-ARBA"/>
</dbReference>
<dbReference type="GO" id="GO:0016887">
    <property type="term" value="F:ATP hydrolysis activity"/>
    <property type="evidence" value="ECO:0007669"/>
    <property type="project" value="InterPro"/>
</dbReference>
<dbReference type="STRING" id="4577.A0A1D6QQ13"/>
<evidence type="ECO:0000256" key="10">
    <source>
        <dbReference type="RuleBase" id="RU004191"/>
    </source>
</evidence>
<feature type="compositionally biased region" description="Basic residues" evidence="11">
    <location>
        <begin position="489"/>
        <end position="502"/>
    </location>
</feature>
<evidence type="ECO:0000256" key="5">
    <source>
        <dbReference type="ARBA" id="ARBA00022741"/>
    </source>
</evidence>
<organism evidence="12">
    <name type="scientific">Zea mays</name>
    <name type="common">Maize</name>
    <dbReference type="NCBI Taxonomy" id="4577"/>
    <lineage>
        <taxon>Eukaryota</taxon>
        <taxon>Viridiplantae</taxon>
        <taxon>Streptophyta</taxon>
        <taxon>Embryophyta</taxon>
        <taxon>Tracheophyta</taxon>
        <taxon>Spermatophyta</taxon>
        <taxon>Magnoliopsida</taxon>
        <taxon>Liliopsida</taxon>
        <taxon>Poales</taxon>
        <taxon>Poaceae</taxon>
        <taxon>PACMAD clade</taxon>
        <taxon>Panicoideae</taxon>
        <taxon>Andropogonodae</taxon>
        <taxon>Andropogoneae</taxon>
        <taxon>Tripsacinae</taxon>
        <taxon>Zea</taxon>
    </lineage>
</organism>
<dbReference type="InterPro" id="IPR027410">
    <property type="entry name" value="TCP-1-like_intermed_sf"/>
</dbReference>
<dbReference type="FunFam" id="1.10.560.10:FF:000073">
    <property type="entry name" value="T-complex protein 1 subunit gamma"/>
    <property type="match status" value="1"/>
</dbReference>
<dbReference type="GO" id="GO:0005524">
    <property type="term" value="F:ATP binding"/>
    <property type="evidence" value="ECO:0007669"/>
    <property type="project" value="UniProtKB-KW"/>
</dbReference>
<evidence type="ECO:0000256" key="9">
    <source>
        <dbReference type="RuleBase" id="RU004187"/>
    </source>
</evidence>
<dbReference type="NCBIfam" id="TIGR02344">
    <property type="entry name" value="chap_CCT_gamma"/>
    <property type="match status" value="1"/>
</dbReference>
<dbReference type="Gene3D" id="1.10.560.10">
    <property type="entry name" value="GroEL-like equatorial domain"/>
    <property type="match status" value="2"/>
</dbReference>